<evidence type="ECO:0000256" key="2">
    <source>
        <dbReference type="ARBA" id="ARBA00022679"/>
    </source>
</evidence>
<dbReference type="Proteomes" id="UP001628179">
    <property type="component" value="Unassembled WGS sequence"/>
</dbReference>
<protein>
    <recommendedName>
        <fullName evidence="3">Putative gamma-glutamylcyclotransferase</fullName>
    </recommendedName>
</protein>
<dbReference type="Pfam" id="PF06094">
    <property type="entry name" value="GGACT"/>
    <property type="match status" value="1"/>
</dbReference>
<dbReference type="InterPro" id="IPR013024">
    <property type="entry name" value="GGCT-like"/>
</dbReference>
<proteinExistence type="inferred from homology"/>
<feature type="domain" description="Gamma-glutamylcyclotransferase AIG2-like" evidence="4">
    <location>
        <begin position="17"/>
        <end position="147"/>
    </location>
</feature>
<evidence type="ECO:0000256" key="1">
    <source>
        <dbReference type="ARBA" id="ARBA00008861"/>
    </source>
</evidence>
<evidence type="ECO:0000313" key="5">
    <source>
        <dbReference type="EMBL" id="GAB1314254.1"/>
    </source>
</evidence>
<name>A0ABQ0G953_9PEZI</name>
<reference evidence="5 6" key="1">
    <citation type="submission" date="2024-09" db="EMBL/GenBank/DDBJ databases">
        <title>Itraconazole resistance in Madurella fahalii resulting from another homologue of gene encoding cytochrome P450 14-alpha sterol demethylase (CYP51).</title>
        <authorList>
            <person name="Yoshioka I."/>
            <person name="Fahal A.H."/>
            <person name="Kaneko S."/>
            <person name="Yaguchi T."/>
        </authorList>
    </citation>
    <scope>NUCLEOTIDE SEQUENCE [LARGE SCALE GENOMIC DNA]</scope>
    <source>
        <strain evidence="5 6">IFM 68171</strain>
    </source>
</reference>
<dbReference type="RefSeq" id="XP_070915985.1">
    <property type="nucleotide sequence ID" value="XM_071059884.1"/>
</dbReference>
<dbReference type="CDD" id="cd06661">
    <property type="entry name" value="GGCT_like"/>
    <property type="match status" value="1"/>
</dbReference>
<dbReference type="InterPro" id="IPR045038">
    <property type="entry name" value="AIG2-like"/>
</dbReference>
<dbReference type="PANTHER" id="PTHR31544">
    <property type="entry name" value="AIG2-LIKE PROTEIN D"/>
    <property type="match status" value="1"/>
</dbReference>
<comment type="caution">
    <text evidence="5">The sequence shown here is derived from an EMBL/GenBank/DDBJ whole genome shotgun (WGS) entry which is preliminary data.</text>
</comment>
<dbReference type="EMBL" id="BAAFSV010000002">
    <property type="protein sequence ID" value="GAB1314254.1"/>
    <property type="molecule type" value="Genomic_DNA"/>
</dbReference>
<keyword evidence="6" id="KW-1185">Reference proteome</keyword>
<dbReference type="SUPFAM" id="SSF110857">
    <property type="entry name" value="Gamma-glutamyl cyclotransferase-like"/>
    <property type="match status" value="1"/>
</dbReference>
<dbReference type="InterPro" id="IPR009288">
    <property type="entry name" value="AIG2-like_dom"/>
</dbReference>
<evidence type="ECO:0000256" key="3">
    <source>
        <dbReference type="ARBA" id="ARBA00030602"/>
    </source>
</evidence>
<evidence type="ECO:0000259" key="4">
    <source>
        <dbReference type="Pfam" id="PF06094"/>
    </source>
</evidence>
<evidence type="ECO:0000313" key="6">
    <source>
        <dbReference type="Proteomes" id="UP001628179"/>
    </source>
</evidence>
<organism evidence="5 6">
    <name type="scientific">Madurella fahalii</name>
    <dbReference type="NCBI Taxonomy" id="1157608"/>
    <lineage>
        <taxon>Eukaryota</taxon>
        <taxon>Fungi</taxon>
        <taxon>Dikarya</taxon>
        <taxon>Ascomycota</taxon>
        <taxon>Pezizomycotina</taxon>
        <taxon>Sordariomycetes</taxon>
        <taxon>Sordariomycetidae</taxon>
        <taxon>Sordariales</taxon>
        <taxon>Sordariales incertae sedis</taxon>
        <taxon>Madurella</taxon>
    </lineage>
</organism>
<dbReference type="GeneID" id="98175207"/>
<comment type="similarity">
    <text evidence="1">Belongs to the gamma-glutamylcyclotransferase family.</text>
</comment>
<keyword evidence="2" id="KW-0808">Transferase</keyword>
<sequence length="183" mass="20550">MAAQNSVASDDGTHCAFFYGTLMVPAVFYTVCYGSENVPDAIAGLHSFKPAVLHGYVRRRVAYADYPGITEAEGCQVAGSLVTGLTKANLGKLDYFEGGQYERRRVKVKLLEKVGNTKGEGNVEGEEVTAETYVYLNEKDLEDKEWDLEVFRRDRLQFWTRRGYRDVLEDDQNPEDTAKVATE</sequence>
<gene>
    <name evidence="5" type="ORF">MFIFM68171_04464</name>
</gene>
<accession>A0ABQ0G953</accession>
<dbReference type="InterPro" id="IPR036568">
    <property type="entry name" value="GGCT-like_sf"/>
</dbReference>
<dbReference type="Gene3D" id="3.10.490.10">
    <property type="entry name" value="Gamma-glutamyl cyclotransferase-like"/>
    <property type="match status" value="1"/>
</dbReference>
<dbReference type="PANTHER" id="PTHR31544:SF2">
    <property type="entry name" value="AIG2-LIKE PROTEIN D"/>
    <property type="match status" value="1"/>
</dbReference>